<dbReference type="AlphaFoldDB" id="A0A7N0RJB1"/>
<proteinExistence type="predicted"/>
<feature type="region of interest" description="Disordered" evidence="1">
    <location>
        <begin position="96"/>
        <end position="117"/>
    </location>
</feature>
<accession>A0A7N0RJB1</accession>
<evidence type="ECO:0000313" key="3">
    <source>
        <dbReference type="Proteomes" id="UP000594263"/>
    </source>
</evidence>
<feature type="region of interest" description="Disordered" evidence="1">
    <location>
        <begin position="54"/>
        <end position="79"/>
    </location>
</feature>
<sequence length="117" mass="11839">MQLSSHPAGSNFTFSYNLSNAAVAIEHLTRKIGTERLSPMFFNTSDCIVVKQKIDGPESGDSGAEAFDDTGAAGVTGGGEDEPSLLLAAALILASATSASDSDNSPIGAPTKPSPPA</sequence>
<protein>
    <submittedName>
        <fullName evidence="2">Uncharacterized protein</fullName>
    </submittedName>
</protein>
<dbReference type="Proteomes" id="UP000594263">
    <property type="component" value="Unplaced"/>
</dbReference>
<organism evidence="2 3">
    <name type="scientific">Kalanchoe fedtschenkoi</name>
    <name type="common">Lavender scallops</name>
    <name type="synonym">South American air plant</name>
    <dbReference type="NCBI Taxonomy" id="63787"/>
    <lineage>
        <taxon>Eukaryota</taxon>
        <taxon>Viridiplantae</taxon>
        <taxon>Streptophyta</taxon>
        <taxon>Embryophyta</taxon>
        <taxon>Tracheophyta</taxon>
        <taxon>Spermatophyta</taxon>
        <taxon>Magnoliopsida</taxon>
        <taxon>eudicotyledons</taxon>
        <taxon>Gunneridae</taxon>
        <taxon>Pentapetalae</taxon>
        <taxon>Saxifragales</taxon>
        <taxon>Crassulaceae</taxon>
        <taxon>Kalanchoe</taxon>
    </lineage>
</organism>
<name>A0A7N0RJB1_KALFE</name>
<dbReference type="Gramene" id="Kaladp0011s1119.1.v1.1">
    <property type="protein sequence ID" value="Kaladp0011s1119.1.v1.1.CDS.1"/>
    <property type="gene ID" value="Kaladp0011s1119.v1.1"/>
</dbReference>
<evidence type="ECO:0000256" key="1">
    <source>
        <dbReference type="SAM" id="MobiDB-lite"/>
    </source>
</evidence>
<keyword evidence="3" id="KW-1185">Reference proteome</keyword>
<dbReference type="EnsemblPlants" id="Kaladp0011s1119.1.v1.1">
    <property type="protein sequence ID" value="Kaladp0011s1119.1.v1.1.CDS.1"/>
    <property type="gene ID" value="Kaladp0011s1119.v1.1"/>
</dbReference>
<evidence type="ECO:0000313" key="2">
    <source>
        <dbReference type="EnsemblPlants" id="Kaladp0011s1119.1.v1.1.CDS.1"/>
    </source>
</evidence>
<reference evidence="2" key="1">
    <citation type="submission" date="2021-01" db="UniProtKB">
        <authorList>
            <consortium name="EnsemblPlants"/>
        </authorList>
    </citation>
    <scope>IDENTIFICATION</scope>
</reference>